<keyword evidence="3 6" id="KW-1133">Transmembrane helix</keyword>
<evidence type="ECO:0000256" key="5">
    <source>
        <dbReference type="ARBA" id="ARBA00038359"/>
    </source>
</evidence>
<evidence type="ECO:0000259" key="7">
    <source>
        <dbReference type="Pfam" id="PF20684"/>
    </source>
</evidence>
<dbReference type="Pfam" id="PF20684">
    <property type="entry name" value="Fung_rhodopsin"/>
    <property type="match status" value="1"/>
</dbReference>
<dbReference type="GeneID" id="54293604"/>
<protein>
    <recommendedName>
        <fullName evidence="7">Rhodopsin domain-containing protein</fullName>
    </recommendedName>
</protein>
<gene>
    <name evidence="8" type="ORF">K452DRAFT_206346</name>
</gene>
<keyword evidence="4 6" id="KW-0472">Membrane</keyword>
<sequence>YFYLFQIFYKLVICFNKLAFLLLYLRVFQFTPFRPICLASIVVVIASSFSFILATILECIPVAKNWDKALPGHCIANAPFRWSWAGVNTLTDIWVSFLPAPFIQRLQMNRAKRAGLAVLFALGLFVCAASGIRMKAMVASTRAARDPTWDSAPAFLWSYVEASVGLVCTCLPSLRWLLARV</sequence>
<keyword evidence="2 6" id="KW-0812">Transmembrane</keyword>
<evidence type="ECO:0000256" key="3">
    <source>
        <dbReference type="ARBA" id="ARBA00022989"/>
    </source>
</evidence>
<feature type="non-terminal residue" evidence="8">
    <location>
        <position position="1"/>
    </location>
</feature>
<keyword evidence="9" id="KW-1185">Reference proteome</keyword>
<proteinExistence type="inferred from homology"/>
<dbReference type="AlphaFoldDB" id="A0A6A6BLS7"/>
<dbReference type="EMBL" id="ML995479">
    <property type="protein sequence ID" value="KAF2144363.1"/>
    <property type="molecule type" value="Genomic_DNA"/>
</dbReference>
<dbReference type="PANTHER" id="PTHR33048:SF47">
    <property type="entry name" value="INTEGRAL MEMBRANE PROTEIN-RELATED"/>
    <property type="match status" value="1"/>
</dbReference>
<feature type="domain" description="Rhodopsin" evidence="7">
    <location>
        <begin position="1"/>
        <end position="179"/>
    </location>
</feature>
<evidence type="ECO:0000313" key="8">
    <source>
        <dbReference type="EMBL" id="KAF2144363.1"/>
    </source>
</evidence>
<feature type="non-terminal residue" evidence="8">
    <location>
        <position position="181"/>
    </location>
</feature>
<feature type="transmembrane region" description="Helical" evidence="6">
    <location>
        <begin position="154"/>
        <end position="178"/>
    </location>
</feature>
<organism evidence="8 9">
    <name type="scientific">Aplosporella prunicola CBS 121167</name>
    <dbReference type="NCBI Taxonomy" id="1176127"/>
    <lineage>
        <taxon>Eukaryota</taxon>
        <taxon>Fungi</taxon>
        <taxon>Dikarya</taxon>
        <taxon>Ascomycota</taxon>
        <taxon>Pezizomycotina</taxon>
        <taxon>Dothideomycetes</taxon>
        <taxon>Dothideomycetes incertae sedis</taxon>
        <taxon>Botryosphaeriales</taxon>
        <taxon>Aplosporellaceae</taxon>
        <taxon>Aplosporella</taxon>
    </lineage>
</organism>
<comment type="subcellular location">
    <subcellularLocation>
        <location evidence="1">Membrane</location>
        <topology evidence="1">Multi-pass membrane protein</topology>
    </subcellularLocation>
</comment>
<accession>A0A6A6BLS7</accession>
<evidence type="ECO:0000256" key="1">
    <source>
        <dbReference type="ARBA" id="ARBA00004141"/>
    </source>
</evidence>
<dbReference type="RefSeq" id="XP_033400075.1">
    <property type="nucleotide sequence ID" value="XM_033536108.1"/>
</dbReference>
<dbReference type="Proteomes" id="UP000799438">
    <property type="component" value="Unassembled WGS sequence"/>
</dbReference>
<dbReference type="InterPro" id="IPR052337">
    <property type="entry name" value="SAT4-like"/>
</dbReference>
<evidence type="ECO:0000256" key="6">
    <source>
        <dbReference type="SAM" id="Phobius"/>
    </source>
</evidence>
<evidence type="ECO:0000256" key="2">
    <source>
        <dbReference type="ARBA" id="ARBA00022692"/>
    </source>
</evidence>
<dbReference type="GO" id="GO:0016020">
    <property type="term" value="C:membrane"/>
    <property type="evidence" value="ECO:0007669"/>
    <property type="project" value="UniProtKB-SubCell"/>
</dbReference>
<evidence type="ECO:0000313" key="9">
    <source>
        <dbReference type="Proteomes" id="UP000799438"/>
    </source>
</evidence>
<dbReference type="InterPro" id="IPR049326">
    <property type="entry name" value="Rhodopsin_dom_fungi"/>
</dbReference>
<feature type="transmembrane region" description="Helical" evidence="6">
    <location>
        <begin position="114"/>
        <end position="134"/>
    </location>
</feature>
<dbReference type="OrthoDB" id="5413793at2759"/>
<feature type="transmembrane region" description="Helical" evidence="6">
    <location>
        <begin position="37"/>
        <end position="63"/>
    </location>
</feature>
<reference evidence="8" key="1">
    <citation type="journal article" date="2020" name="Stud. Mycol.">
        <title>101 Dothideomycetes genomes: a test case for predicting lifestyles and emergence of pathogens.</title>
        <authorList>
            <person name="Haridas S."/>
            <person name="Albert R."/>
            <person name="Binder M."/>
            <person name="Bloem J."/>
            <person name="Labutti K."/>
            <person name="Salamov A."/>
            <person name="Andreopoulos B."/>
            <person name="Baker S."/>
            <person name="Barry K."/>
            <person name="Bills G."/>
            <person name="Bluhm B."/>
            <person name="Cannon C."/>
            <person name="Castanera R."/>
            <person name="Culley D."/>
            <person name="Daum C."/>
            <person name="Ezra D."/>
            <person name="Gonzalez J."/>
            <person name="Henrissat B."/>
            <person name="Kuo A."/>
            <person name="Liang C."/>
            <person name="Lipzen A."/>
            <person name="Lutzoni F."/>
            <person name="Magnuson J."/>
            <person name="Mondo S."/>
            <person name="Nolan M."/>
            <person name="Ohm R."/>
            <person name="Pangilinan J."/>
            <person name="Park H.-J."/>
            <person name="Ramirez L."/>
            <person name="Alfaro M."/>
            <person name="Sun H."/>
            <person name="Tritt A."/>
            <person name="Yoshinaga Y."/>
            <person name="Zwiers L.-H."/>
            <person name="Turgeon B."/>
            <person name="Goodwin S."/>
            <person name="Spatafora J."/>
            <person name="Crous P."/>
            <person name="Grigoriev I."/>
        </authorList>
    </citation>
    <scope>NUCLEOTIDE SEQUENCE</scope>
    <source>
        <strain evidence="8">CBS 121167</strain>
    </source>
</reference>
<comment type="similarity">
    <text evidence="5">Belongs to the SAT4 family.</text>
</comment>
<name>A0A6A6BLS7_9PEZI</name>
<evidence type="ECO:0000256" key="4">
    <source>
        <dbReference type="ARBA" id="ARBA00023136"/>
    </source>
</evidence>
<dbReference type="PANTHER" id="PTHR33048">
    <property type="entry name" value="PTH11-LIKE INTEGRAL MEMBRANE PROTEIN (AFU_ORTHOLOGUE AFUA_5G11245)"/>
    <property type="match status" value="1"/>
</dbReference>
<feature type="transmembrane region" description="Helical" evidence="6">
    <location>
        <begin position="6"/>
        <end position="25"/>
    </location>
</feature>